<dbReference type="Proteomes" id="UP000217889">
    <property type="component" value="Chromosome"/>
</dbReference>
<dbReference type="InterPro" id="IPR049874">
    <property type="entry name" value="ROK_cs"/>
</dbReference>
<name>A0A291H114_9MICO</name>
<dbReference type="SUPFAM" id="SSF46785">
    <property type="entry name" value="Winged helix' DNA-binding domain"/>
    <property type="match status" value="1"/>
</dbReference>
<dbReference type="Pfam" id="PF12802">
    <property type="entry name" value="MarR_2"/>
    <property type="match status" value="1"/>
</dbReference>
<dbReference type="OrthoDB" id="4083144at2"/>
<organism evidence="3 4">
    <name type="scientific">Brachybacterium ginsengisoli</name>
    <dbReference type="NCBI Taxonomy" id="1331682"/>
    <lineage>
        <taxon>Bacteria</taxon>
        <taxon>Bacillati</taxon>
        <taxon>Actinomycetota</taxon>
        <taxon>Actinomycetes</taxon>
        <taxon>Micrococcales</taxon>
        <taxon>Dermabacteraceae</taxon>
        <taxon>Brachybacterium</taxon>
    </lineage>
</organism>
<dbReference type="InterPro" id="IPR043129">
    <property type="entry name" value="ATPase_NBD"/>
</dbReference>
<dbReference type="PANTHER" id="PTHR18964">
    <property type="entry name" value="ROK (REPRESSOR, ORF, KINASE) FAMILY"/>
    <property type="match status" value="1"/>
</dbReference>
<dbReference type="AlphaFoldDB" id="A0A291H114"/>
<dbReference type="EMBL" id="CP023564">
    <property type="protein sequence ID" value="ATG56151.1"/>
    <property type="molecule type" value="Genomic_DNA"/>
</dbReference>
<gene>
    <name evidence="3" type="ORF">CFK41_16240</name>
</gene>
<dbReference type="KEGG" id="bgg:CFK41_16240"/>
<keyword evidence="4" id="KW-1185">Reference proteome</keyword>
<evidence type="ECO:0000256" key="1">
    <source>
        <dbReference type="ARBA" id="ARBA00006479"/>
    </source>
</evidence>
<dbReference type="SUPFAM" id="SSF53067">
    <property type="entry name" value="Actin-like ATPase domain"/>
    <property type="match status" value="1"/>
</dbReference>
<dbReference type="RefSeq" id="WP_096800611.1">
    <property type="nucleotide sequence ID" value="NZ_CP023564.1"/>
</dbReference>
<evidence type="ECO:0000259" key="2">
    <source>
        <dbReference type="Pfam" id="PF12802"/>
    </source>
</evidence>
<dbReference type="InterPro" id="IPR036390">
    <property type="entry name" value="WH_DNA-bd_sf"/>
</dbReference>
<accession>A0A291H114</accession>
<dbReference type="PANTHER" id="PTHR18964:SF149">
    <property type="entry name" value="BIFUNCTIONAL UDP-N-ACETYLGLUCOSAMINE 2-EPIMERASE_N-ACETYLMANNOSAMINE KINASE"/>
    <property type="match status" value="1"/>
</dbReference>
<sequence length="403" mass="41597">MQGKTMLDLGLRNELIVLDTIRHAPEGTSQSEVVHRSGLSRQAVSLITRRLRERGLIETDGTLSGSRGKPRTILRLVPTALLATGVHLDPAGISVVVVDLLATTITQRTLDPPSDDPAADIDRIAEALVAVQADLRAQGWSTPDGRDVAEAMLGIGVASPGGIDVAQGFVVNPPWLPGWRDVPLVQRLAAATGLPVVLDKDTNAALTAETWSVAQPPGETVLYLYVGAGVGSAVSTGGRVHHGSAALAGEIGHLPTGLEGPVCACGRRACLSQFTDAATMLQAAEEQGILPAADGRRTTARLGDLADAAAGGDELAVALLDRFGTALGEALRTLISVHDPHRVVIGGPSWPTLAPLALPVLEERALAGVTHPITIESSLIGDGVGALGAAALFLQNELSPASR</sequence>
<dbReference type="Gene3D" id="1.10.10.10">
    <property type="entry name" value="Winged helix-like DNA-binding domain superfamily/Winged helix DNA-binding domain"/>
    <property type="match status" value="1"/>
</dbReference>
<comment type="similarity">
    <text evidence="1">Belongs to the ROK (NagC/XylR) family.</text>
</comment>
<proteinExistence type="inferred from homology"/>
<dbReference type="Pfam" id="PF00480">
    <property type="entry name" value="ROK"/>
    <property type="match status" value="1"/>
</dbReference>
<evidence type="ECO:0000313" key="4">
    <source>
        <dbReference type="Proteomes" id="UP000217889"/>
    </source>
</evidence>
<reference evidence="3 4" key="1">
    <citation type="journal article" date="2014" name="Int. J. Syst. Evol. Microbiol.">
        <title>Brachybacterium ginsengisoli sp. nov., isolated from soil of a ginseng field.</title>
        <authorList>
            <person name="Hoang V.A."/>
            <person name="Kim Y.J."/>
            <person name="Nguyen N.L."/>
            <person name="Yang D.C."/>
        </authorList>
    </citation>
    <scope>NUCLEOTIDE SEQUENCE [LARGE SCALE GENOMIC DNA]</scope>
    <source>
        <strain evidence="3 4">DCY80</strain>
    </source>
</reference>
<dbReference type="Gene3D" id="3.30.420.40">
    <property type="match status" value="2"/>
</dbReference>
<dbReference type="PROSITE" id="PS01125">
    <property type="entry name" value="ROK"/>
    <property type="match status" value="1"/>
</dbReference>
<dbReference type="InterPro" id="IPR000600">
    <property type="entry name" value="ROK"/>
</dbReference>
<dbReference type="InterPro" id="IPR036388">
    <property type="entry name" value="WH-like_DNA-bd_sf"/>
</dbReference>
<protein>
    <submittedName>
        <fullName evidence="3">Transcriptional regulator</fullName>
    </submittedName>
</protein>
<dbReference type="GO" id="GO:0003700">
    <property type="term" value="F:DNA-binding transcription factor activity"/>
    <property type="evidence" value="ECO:0007669"/>
    <property type="project" value="InterPro"/>
</dbReference>
<evidence type="ECO:0000313" key="3">
    <source>
        <dbReference type="EMBL" id="ATG56151.1"/>
    </source>
</evidence>
<feature type="domain" description="HTH marR-type" evidence="2">
    <location>
        <begin position="12"/>
        <end position="58"/>
    </location>
</feature>
<dbReference type="InterPro" id="IPR000835">
    <property type="entry name" value="HTH_MarR-typ"/>
</dbReference>